<evidence type="ECO:0008006" key="3">
    <source>
        <dbReference type="Google" id="ProtNLM"/>
    </source>
</evidence>
<accession>A0A0P6X1W7</accession>
<comment type="caution">
    <text evidence="1">The sequence shown here is derived from an EMBL/GenBank/DDBJ whole genome shotgun (WGS) entry which is preliminary data.</text>
</comment>
<dbReference type="RefSeq" id="WP_062421694.1">
    <property type="nucleotide sequence ID" value="NZ_BBYA01000009.1"/>
</dbReference>
<dbReference type="STRING" id="229920.ADM99_03440"/>
<proteinExistence type="predicted"/>
<gene>
    <name evidence="1" type="ORF">ADM99_03440</name>
</gene>
<evidence type="ECO:0000313" key="2">
    <source>
        <dbReference type="Proteomes" id="UP000050430"/>
    </source>
</evidence>
<name>A0A0P6X1W7_9CHLR</name>
<dbReference type="Proteomes" id="UP000050430">
    <property type="component" value="Unassembled WGS sequence"/>
</dbReference>
<organism evidence="1 2">
    <name type="scientific">Leptolinea tardivitalis</name>
    <dbReference type="NCBI Taxonomy" id="229920"/>
    <lineage>
        <taxon>Bacteria</taxon>
        <taxon>Bacillati</taxon>
        <taxon>Chloroflexota</taxon>
        <taxon>Anaerolineae</taxon>
        <taxon>Anaerolineales</taxon>
        <taxon>Anaerolineaceae</taxon>
        <taxon>Leptolinea</taxon>
    </lineage>
</organism>
<reference evidence="1 2" key="1">
    <citation type="submission" date="2015-07" db="EMBL/GenBank/DDBJ databases">
        <title>Genome sequence of Leptolinea tardivitalis DSM 16556.</title>
        <authorList>
            <person name="Hemp J."/>
            <person name="Ward L.M."/>
            <person name="Pace L.A."/>
            <person name="Fischer W.W."/>
        </authorList>
    </citation>
    <scope>NUCLEOTIDE SEQUENCE [LARGE SCALE GENOMIC DNA]</scope>
    <source>
        <strain evidence="1 2">YMTK-2</strain>
    </source>
</reference>
<dbReference type="AlphaFoldDB" id="A0A0P6X1W7"/>
<protein>
    <recommendedName>
        <fullName evidence="3">DUF1858 domain-containing protein</fullName>
    </recommendedName>
</protein>
<evidence type="ECO:0000313" key="1">
    <source>
        <dbReference type="EMBL" id="KPL73287.1"/>
    </source>
</evidence>
<dbReference type="OrthoDB" id="127163at2"/>
<sequence length="74" mass="8202">MAFTLDTMIGTILDDPKAKEIIEQYTPRAYSDPMVGMIRGMTINNVLAMPQAALMGINREKAEKLLAELNSRMG</sequence>
<keyword evidence="2" id="KW-1185">Reference proteome</keyword>
<dbReference type="EMBL" id="LGCK01000006">
    <property type="protein sequence ID" value="KPL73287.1"/>
    <property type="molecule type" value="Genomic_DNA"/>
</dbReference>